<feature type="compositionally biased region" description="Low complexity" evidence="2">
    <location>
        <begin position="1"/>
        <end position="17"/>
    </location>
</feature>
<keyword evidence="4" id="KW-1185">Reference proteome</keyword>
<dbReference type="Gene3D" id="2.130.10.10">
    <property type="entry name" value="YVTN repeat-like/Quinoprotein amine dehydrogenase"/>
    <property type="match status" value="1"/>
</dbReference>
<dbReference type="RefSeq" id="XP_044408770.1">
    <property type="nucleotide sequence ID" value="XM_044552835.1"/>
</dbReference>
<dbReference type="PROSITE" id="PS50294">
    <property type="entry name" value="WD_REPEATS_REGION"/>
    <property type="match status" value="1"/>
</dbReference>
<feature type="repeat" description="WD" evidence="1">
    <location>
        <begin position="259"/>
        <end position="290"/>
    </location>
</feature>
<dbReference type="STRING" id="4565.A0A3B6PFK5"/>
<dbReference type="KEGG" id="taes:123133345"/>
<dbReference type="Gramene" id="TraesCS6B02G054100.1">
    <property type="protein sequence ID" value="TraesCS6B02G054100.1.cds1"/>
    <property type="gene ID" value="TraesCS6B02G054100"/>
</dbReference>
<dbReference type="Gramene" id="TraesKAR6B01G0026060.1">
    <property type="protein sequence ID" value="cds.TraesKAR6B01G0026060.1"/>
    <property type="gene ID" value="TraesKAR6B01G0026060"/>
</dbReference>
<dbReference type="SUPFAM" id="SSF50978">
    <property type="entry name" value="WD40 repeat-like"/>
    <property type="match status" value="1"/>
</dbReference>
<dbReference type="SMART" id="SM00320">
    <property type="entry name" value="WD40"/>
    <property type="match status" value="5"/>
</dbReference>
<dbReference type="PANTHER" id="PTHR45389:SF1">
    <property type="entry name" value="WD REPEAT-CONTAINING PROTEIN RUP1"/>
    <property type="match status" value="1"/>
</dbReference>
<dbReference type="Gramene" id="TraesMAC6B03G03433300.1">
    <property type="protein sequence ID" value="TraesMAC6B03G03433300.1.CDS1"/>
    <property type="gene ID" value="TraesMAC6B03G03433300"/>
</dbReference>
<evidence type="ECO:0000313" key="4">
    <source>
        <dbReference type="Proteomes" id="UP000019116"/>
    </source>
</evidence>
<dbReference type="OMA" id="TNACGNC"/>
<feature type="region of interest" description="Disordered" evidence="2">
    <location>
        <begin position="1"/>
        <end position="34"/>
    </location>
</feature>
<name>A0A3B6PFK5_WHEAT</name>
<accession>A0A3B6PFK5</accession>
<gene>
    <name evidence="3" type="primary">LOC123133345</name>
</gene>
<dbReference type="Proteomes" id="UP000019116">
    <property type="component" value="Chromosome 6B"/>
</dbReference>
<dbReference type="OrthoDB" id="273771at2759"/>
<protein>
    <submittedName>
        <fullName evidence="3">Uncharacterized protein</fullName>
    </submittedName>
</protein>
<dbReference type="Pfam" id="PF00400">
    <property type="entry name" value="WD40"/>
    <property type="match status" value="3"/>
</dbReference>
<dbReference type="GO" id="GO:0010224">
    <property type="term" value="P:response to UV-B"/>
    <property type="evidence" value="ECO:0000318"/>
    <property type="project" value="GO_Central"/>
</dbReference>
<dbReference type="PROSITE" id="PS50082">
    <property type="entry name" value="WD_REPEATS_2"/>
    <property type="match status" value="2"/>
</dbReference>
<reference evidence="3" key="2">
    <citation type="submission" date="2018-10" db="UniProtKB">
        <authorList>
            <consortium name="EnsemblPlants"/>
        </authorList>
    </citation>
    <scope>IDENTIFICATION</scope>
</reference>
<organism evidence="3">
    <name type="scientific">Triticum aestivum</name>
    <name type="common">Wheat</name>
    <dbReference type="NCBI Taxonomy" id="4565"/>
    <lineage>
        <taxon>Eukaryota</taxon>
        <taxon>Viridiplantae</taxon>
        <taxon>Streptophyta</taxon>
        <taxon>Embryophyta</taxon>
        <taxon>Tracheophyta</taxon>
        <taxon>Spermatophyta</taxon>
        <taxon>Magnoliopsida</taxon>
        <taxon>Liliopsida</taxon>
        <taxon>Poales</taxon>
        <taxon>Poaceae</taxon>
        <taxon>BOP clade</taxon>
        <taxon>Pooideae</taxon>
        <taxon>Triticodae</taxon>
        <taxon>Triticeae</taxon>
        <taxon>Triticinae</taxon>
        <taxon>Triticum</taxon>
    </lineage>
</organism>
<dbReference type="Gramene" id="TraesCS6B03G0127100.1">
    <property type="protein sequence ID" value="TraesCS6B03G0127100.1.CDS1"/>
    <property type="gene ID" value="TraesCS6B03G0127100"/>
</dbReference>
<dbReference type="InterPro" id="IPR015943">
    <property type="entry name" value="WD40/YVTN_repeat-like_dom_sf"/>
</dbReference>
<dbReference type="InterPro" id="IPR001680">
    <property type="entry name" value="WD40_rpt"/>
</dbReference>
<feature type="repeat" description="WD" evidence="1">
    <location>
        <begin position="78"/>
        <end position="111"/>
    </location>
</feature>
<keyword evidence="1" id="KW-0853">WD repeat</keyword>
<sequence>MTNPCSPSSPSSSSPTSAHHRRYEEPAAAAAPYVGNGGRVDHGISFPAAVDDVEGAELSPPRCEWEFRLAATVPSPSLAGASEAIGSVDFDPAGRLLATGGIARKVRIYDVAGLPSSPSPAACICVPAKLSSVRWRPEEGGRRAVGCGDYDGVVTEYDVERGVAAWERDEHAGRRVWALDYAPRGAQTSMAASGSDDRTAHVWDPRAPSGSWATARAGGAVLCVEFDPSGGPQLAVGSADRRAAVYDVRALGHGEVASMDGHARAVTYVRWAPARRVVTSAADGTHRLWEWPSTPELSGPAREVRSYSGHVSGRSFVGMGLWRGAGLVASGSESNHVFVYDLRWGKPVWVHPFDVASDSSPDAEGFVSAVTWLQGDADCGGALVAGRSDGVLKMFTCQPRRGDDHQVDEL</sequence>
<evidence type="ECO:0000256" key="1">
    <source>
        <dbReference type="PROSITE-ProRule" id="PRU00221"/>
    </source>
</evidence>
<dbReference type="PANTHER" id="PTHR45389">
    <property type="entry name" value="WD REPEAT-CONTAINING PROTEIN RUP1"/>
    <property type="match status" value="1"/>
</dbReference>
<dbReference type="InterPro" id="IPR044616">
    <property type="entry name" value="RUP1/2"/>
</dbReference>
<dbReference type="AlphaFoldDB" id="A0A3B6PFK5"/>
<evidence type="ECO:0000256" key="2">
    <source>
        <dbReference type="SAM" id="MobiDB-lite"/>
    </source>
</evidence>
<dbReference type="EnsemblPlants" id="TraesCS6B02G054100.1">
    <property type="protein sequence ID" value="TraesCS6B02G054100.1.cds1"/>
    <property type="gene ID" value="TraesCS6B02G054100"/>
</dbReference>
<dbReference type="SMR" id="A0A3B6PFK5"/>
<dbReference type="Gramene" id="TraesWEE_scaffold_040472_01G000200.1">
    <property type="protein sequence ID" value="TraesWEE_scaffold_040472_01G000200.1"/>
    <property type="gene ID" value="TraesWEE_scaffold_040472_01G000200"/>
</dbReference>
<dbReference type="InterPro" id="IPR036322">
    <property type="entry name" value="WD40_repeat_dom_sf"/>
</dbReference>
<dbReference type="Gramene" id="TraesCAD_scaffold_071152_01G000200.1">
    <property type="protein sequence ID" value="TraesCAD_scaffold_071152_01G000200.1"/>
    <property type="gene ID" value="TraesCAD_scaffold_071152_01G000200"/>
</dbReference>
<dbReference type="Gramene" id="TraesLAC6B03G03389190.1">
    <property type="protein sequence ID" value="TraesLAC6B03G03389190.1.CDS1"/>
    <property type="gene ID" value="TraesLAC6B03G03389190"/>
</dbReference>
<evidence type="ECO:0000313" key="3">
    <source>
        <dbReference type="EnsemblPlants" id="TraesCS6B02G054100.1.cds1"/>
    </source>
</evidence>
<dbReference type="Gramene" id="TraesNOR6B03G03468550.1">
    <property type="protein sequence ID" value="TraesNOR6B03G03468550.1.CDS1"/>
    <property type="gene ID" value="TraesNOR6B03G03468550"/>
</dbReference>
<proteinExistence type="predicted"/>
<dbReference type="GeneID" id="123133345"/>
<reference evidence="3" key="1">
    <citation type="submission" date="2018-08" db="EMBL/GenBank/DDBJ databases">
        <authorList>
            <person name="Rossello M."/>
        </authorList>
    </citation>
    <scope>NUCLEOTIDE SEQUENCE [LARGE SCALE GENOMIC DNA]</scope>
    <source>
        <strain evidence="3">cv. Chinese Spring</strain>
    </source>
</reference>